<organism evidence="2 3">
    <name type="scientific">Mycoplasma todarodis</name>
    <dbReference type="NCBI Taxonomy" id="1937191"/>
    <lineage>
        <taxon>Bacteria</taxon>
        <taxon>Bacillati</taxon>
        <taxon>Mycoplasmatota</taxon>
        <taxon>Mollicutes</taxon>
        <taxon>Mycoplasmataceae</taxon>
        <taxon>Mycoplasma</taxon>
    </lineage>
</organism>
<accession>A0A4R0XLU0</accession>
<feature type="transmembrane region" description="Helical" evidence="1">
    <location>
        <begin position="247"/>
        <end position="269"/>
    </location>
</feature>
<keyword evidence="1" id="KW-1133">Transmembrane helix</keyword>
<dbReference type="Proteomes" id="UP000291072">
    <property type="component" value="Unassembled WGS sequence"/>
</dbReference>
<dbReference type="InterPro" id="IPR059214">
    <property type="entry name" value="MSC_0882-like"/>
</dbReference>
<evidence type="ECO:0000256" key="1">
    <source>
        <dbReference type="SAM" id="Phobius"/>
    </source>
</evidence>
<feature type="transmembrane region" description="Helical" evidence="1">
    <location>
        <begin position="189"/>
        <end position="210"/>
    </location>
</feature>
<name>A0A4R0XLU0_9MOLU</name>
<keyword evidence="3" id="KW-1185">Reference proteome</keyword>
<feature type="transmembrane region" description="Helical" evidence="1">
    <location>
        <begin position="54"/>
        <end position="76"/>
    </location>
</feature>
<dbReference type="NCBIfam" id="NF045846">
    <property type="entry name" value="MSC0882_dom"/>
    <property type="match status" value="1"/>
</dbReference>
<evidence type="ECO:0000313" key="2">
    <source>
        <dbReference type="EMBL" id="TCG11676.1"/>
    </source>
</evidence>
<protein>
    <submittedName>
        <fullName evidence="2">Uncharacterized protein</fullName>
    </submittedName>
</protein>
<gene>
    <name evidence="2" type="ORF">C4B25_01020</name>
</gene>
<keyword evidence="1" id="KW-0472">Membrane</keyword>
<evidence type="ECO:0000313" key="3">
    <source>
        <dbReference type="Proteomes" id="UP000291072"/>
    </source>
</evidence>
<dbReference type="EMBL" id="PSZP01000004">
    <property type="protein sequence ID" value="TCG11676.1"/>
    <property type="molecule type" value="Genomic_DNA"/>
</dbReference>
<dbReference type="RefSeq" id="WP_131613205.1">
    <property type="nucleotide sequence ID" value="NZ_PSZP01000004.1"/>
</dbReference>
<sequence length="273" mass="31409">MQLTPINSNDTITFTNTSTFTKTELKHSKIVADPAGKIPNGIYGVIRWEKFRQIITMILSGAMLIAMAIIITLGVFKWNFGPLTYIAPSIAGILALYRFSISTLEFFNLKKSVTRYRQDIQVGLTSTPPFISKMYVGMHKKQVAHNWITFTLLFYGGLSTIILWWLKDVNWWVFKFDIWIKNWMGNPSLIATLMSIALLVIAIGHVIFAIQRKKRINDMNLYFGSELAPESQIEEIKAIRNKAYRRLFIISILIILVIPIVVLIILKLIRRKR</sequence>
<comment type="caution">
    <text evidence="2">The sequence shown here is derived from an EMBL/GenBank/DDBJ whole genome shotgun (WGS) entry which is preliminary data.</text>
</comment>
<feature type="transmembrane region" description="Helical" evidence="1">
    <location>
        <begin position="143"/>
        <end position="166"/>
    </location>
</feature>
<dbReference type="AlphaFoldDB" id="A0A4R0XLU0"/>
<dbReference type="OrthoDB" id="397874at2"/>
<feature type="transmembrane region" description="Helical" evidence="1">
    <location>
        <begin position="82"/>
        <end position="101"/>
    </location>
</feature>
<reference evidence="2 3" key="1">
    <citation type="submission" date="2018-02" db="EMBL/GenBank/DDBJ databases">
        <title>Mycoplasma marinum and Mycoplasma todarodis sp. nov., moderately halophilic and psychrotolerant mycoplasmas isolated from cephalopods.</title>
        <authorList>
            <person name="Viver T."/>
        </authorList>
    </citation>
    <scope>NUCLEOTIDE SEQUENCE [LARGE SCALE GENOMIC DNA]</scope>
    <source>
        <strain evidence="2 3">5H</strain>
    </source>
</reference>
<proteinExistence type="predicted"/>
<keyword evidence="1" id="KW-0812">Transmembrane</keyword>